<proteinExistence type="predicted"/>
<evidence type="ECO:0000256" key="1">
    <source>
        <dbReference type="ARBA" id="ARBA00022676"/>
    </source>
</evidence>
<evidence type="ECO:0000259" key="3">
    <source>
        <dbReference type="Pfam" id="PF00534"/>
    </source>
</evidence>
<dbReference type="Pfam" id="PF00534">
    <property type="entry name" value="Glycos_transf_1"/>
    <property type="match status" value="1"/>
</dbReference>
<dbReference type="InterPro" id="IPR001296">
    <property type="entry name" value="Glyco_trans_1"/>
</dbReference>
<dbReference type="GO" id="GO:0016757">
    <property type="term" value="F:glycosyltransferase activity"/>
    <property type="evidence" value="ECO:0007669"/>
    <property type="project" value="UniProtKB-KW"/>
</dbReference>
<dbReference type="RefSeq" id="WP_118913357.1">
    <property type="nucleotide sequence ID" value="NZ_CBCRVH010000005.1"/>
</dbReference>
<keyword evidence="2 4" id="KW-0808">Transferase</keyword>
<organism evidence="4 5">
    <name type="scientific">Dermacoccus abyssi</name>
    <dbReference type="NCBI Taxonomy" id="322596"/>
    <lineage>
        <taxon>Bacteria</taxon>
        <taxon>Bacillati</taxon>
        <taxon>Actinomycetota</taxon>
        <taxon>Actinomycetes</taxon>
        <taxon>Micrococcales</taxon>
        <taxon>Dermacoccaceae</taxon>
        <taxon>Dermacoccus</taxon>
    </lineage>
</organism>
<sequence length="383" mass="40898">MPSTPPFTPRRSGSCSGICVPLTIWDGKAISVPSNSRVTQVVTQLEPAGAQSIAAWLEASGVVNSGTLFLYEKAQSDLFPDPKLLLETRPKNPAGALKMVRATSRWAKSCSEGEVLLAHTHYAIVFAALVGRLARKGVKTVAVHHWPEDRYPRGARAGVRLARRLGCFAAEIYCSAAVAPRGAKVIPNPVPNTDRALGGVADGHPVDILVVARHAEEKALDTALRALALLPDDRTITFVGGGPDTDELKALAKGLGVSDRAHFVGRMDNDAVRALMANCTAFLLPSRWEAMPVSLLEAVAMDADIVVSNIAAHDFLTDEGAAVAFEVDRAELLARALESLDATTRESLARGRVAVRSSLSEVAVARKWQSFLRDLDADERGCA</sequence>
<reference evidence="4 5" key="1">
    <citation type="submission" date="2018-08" db="EMBL/GenBank/DDBJ databases">
        <title>Whole genome sequence analysis of Dermacoccus abyssi bacteria isolated from Deep Mariana trench Micromonospora spp reveals genes involved in the environmental adaptation and production of secondary metabolites.</title>
        <authorList>
            <person name="Abdel-Mageed W.M."/>
            <person name="Lehri B."/>
            <person name="Nouioui I."/>
            <person name="Goodfellow I."/>
            <person name="Jaspars M."/>
            <person name="Karlyshev A."/>
        </authorList>
    </citation>
    <scope>NUCLEOTIDE SEQUENCE [LARGE SCALE GENOMIC DNA]</scope>
    <source>
        <strain evidence="4 5">MT1.1</strain>
    </source>
</reference>
<gene>
    <name evidence="4" type="ORF">D1832_07780</name>
</gene>
<dbReference type="Gene3D" id="3.40.50.2000">
    <property type="entry name" value="Glycogen Phosphorylase B"/>
    <property type="match status" value="2"/>
</dbReference>
<dbReference type="Proteomes" id="UP000285376">
    <property type="component" value="Unassembled WGS sequence"/>
</dbReference>
<dbReference type="EMBL" id="QWLM01000007">
    <property type="protein sequence ID" value="RHW45891.1"/>
    <property type="molecule type" value="Genomic_DNA"/>
</dbReference>
<feature type="domain" description="Glycosyl transferase family 1" evidence="3">
    <location>
        <begin position="205"/>
        <end position="340"/>
    </location>
</feature>
<accession>A0A417Z5Z1</accession>
<dbReference type="AlphaFoldDB" id="A0A417Z5Z1"/>
<evidence type="ECO:0000313" key="4">
    <source>
        <dbReference type="EMBL" id="RHW45891.1"/>
    </source>
</evidence>
<dbReference type="CDD" id="cd03801">
    <property type="entry name" value="GT4_PimA-like"/>
    <property type="match status" value="1"/>
</dbReference>
<dbReference type="PANTHER" id="PTHR12526">
    <property type="entry name" value="GLYCOSYLTRANSFERASE"/>
    <property type="match status" value="1"/>
</dbReference>
<evidence type="ECO:0000256" key="2">
    <source>
        <dbReference type="ARBA" id="ARBA00022679"/>
    </source>
</evidence>
<name>A0A417Z5Z1_9MICO</name>
<keyword evidence="1" id="KW-0328">Glycosyltransferase</keyword>
<dbReference type="PANTHER" id="PTHR12526:SF510">
    <property type="entry name" value="D-INOSITOL 3-PHOSPHATE GLYCOSYLTRANSFERASE"/>
    <property type="match status" value="1"/>
</dbReference>
<evidence type="ECO:0000313" key="5">
    <source>
        <dbReference type="Proteomes" id="UP000285376"/>
    </source>
</evidence>
<protein>
    <submittedName>
        <fullName evidence="4">Glycosyltransferase</fullName>
    </submittedName>
</protein>
<dbReference type="SUPFAM" id="SSF53756">
    <property type="entry name" value="UDP-Glycosyltransferase/glycogen phosphorylase"/>
    <property type="match status" value="1"/>
</dbReference>
<comment type="caution">
    <text evidence="4">The sequence shown here is derived from an EMBL/GenBank/DDBJ whole genome shotgun (WGS) entry which is preliminary data.</text>
</comment>